<dbReference type="PANTHER" id="PTHR45339:SF3">
    <property type="entry name" value="HISTIDINE KINASE"/>
    <property type="match status" value="1"/>
</dbReference>
<dbReference type="SUPFAM" id="SSF52172">
    <property type="entry name" value="CheY-like"/>
    <property type="match status" value="2"/>
</dbReference>
<feature type="domain" description="PAC" evidence="21">
    <location>
        <begin position="430"/>
        <end position="483"/>
    </location>
</feature>
<feature type="modified residue" description="4-aspartylphosphate" evidence="16">
    <location>
        <position position="938"/>
    </location>
</feature>
<comment type="catalytic activity">
    <reaction evidence="1">
        <text>ATP + protein L-histidine = ADP + protein N-phospho-L-histidine.</text>
        <dbReference type="EC" id="2.7.13.3"/>
    </reaction>
</comment>
<dbReference type="EMBL" id="MTSD02000002">
    <property type="protein sequence ID" value="OOV87604.1"/>
    <property type="molecule type" value="Genomic_DNA"/>
</dbReference>
<dbReference type="SMART" id="SM00387">
    <property type="entry name" value="HATPase_c"/>
    <property type="match status" value="1"/>
</dbReference>
<dbReference type="NCBIfam" id="TIGR00229">
    <property type="entry name" value="sensory_box"/>
    <property type="match status" value="1"/>
</dbReference>
<evidence type="ECO:0000256" key="12">
    <source>
        <dbReference type="ARBA" id="ARBA00023012"/>
    </source>
</evidence>
<name>A0A1T1HCK7_OCELI</name>
<evidence type="ECO:0000256" key="14">
    <source>
        <dbReference type="ARBA" id="ARBA00068150"/>
    </source>
</evidence>
<dbReference type="Gene3D" id="1.10.287.130">
    <property type="match status" value="1"/>
</dbReference>
<dbReference type="Proteomes" id="UP000190064">
    <property type="component" value="Unassembled WGS sequence"/>
</dbReference>
<accession>A0A1T1HCK7</accession>
<keyword evidence="10" id="KW-0067">ATP-binding</keyword>
<evidence type="ECO:0000256" key="7">
    <source>
        <dbReference type="ARBA" id="ARBA00022692"/>
    </source>
</evidence>
<dbReference type="Pfam" id="PF02518">
    <property type="entry name" value="HATPase_c"/>
    <property type="match status" value="1"/>
</dbReference>
<dbReference type="InterPro" id="IPR036641">
    <property type="entry name" value="HPT_dom_sf"/>
</dbReference>
<comment type="subcellular location">
    <subcellularLocation>
        <location evidence="2">Cell membrane</location>
        <topology evidence="2">Multi-pass membrane protein</topology>
    </subcellularLocation>
</comment>
<dbReference type="Gene3D" id="3.30.450.20">
    <property type="entry name" value="PAS domain"/>
    <property type="match status" value="1"/>
</dbReference>
<dbReference type="SUPFAM" id="SSF47384">
    <property type="entry name" value="Homodimeric domain of signal transducing histidine kinase"/>
    <property type="match status" value="1"/>
</dbReference>
<dbReference type="PROSITE" id="PS50894">
    <property type="entry name" value="HPT"/>
    <property type="match status" value="1"/>
</dbReference>
<evidence type="ECO:0000256" key="11">
    <source>
        <dbReference type="ARBA" id="ARBA00022989"/>
    </source>
</evidence>
<dbReference type="GO" id="GO:0005886">
    <property type="term" value="C:plasma membrane"/>
    <property type="evidence" value="ECO:0007669"/>
    <property type="project" value="UniProtKB-SubCell"/>
</dbReference>
<keyword evidence="24" id="KW-1185">Reference proteome</keyword>
<dbReference type="SUPFAM" id="SSF103190">
    <property type="entry name" value="Sensory domain-like"/>
    <property type="match status" value="1"/>
</dbReference>
<dbReference type="Gene3D" id="1.20.120.160">
    <property type="entry name" value="HPT domain"/>
    <property type="match status" value="1"/>
</dbReference>
<feature type="modified residue" description="Phosphohistidine" evidence="15">
    <location>
        <position position="1099"/>
    </location>
</feature>
<dbReference type="InterPro" id="IPR011006">
    <property type="entry name" value="CheY-like_superfamily"/>
</dbReference>
<dbReference type="Pfam" id="PF01627">
    <property type="entry name" value="Hpt"/>
    <property type="match status" value="1"/>
</dbReference>
<dbReference type="Gene3D" id="3.30.565.10">
    <property type="entry name" value="Histidine kinase-like ATPase, C-terminal domain"/>
    <property type="match status" value="1"/>
</dbReference>
<dbReference type="SMART" id="SM00448">
    <property type="entry name" value="REC"/>
    <property type="match status" value="2"/>
</dbReference>
<dbReference type="PROSITE" id="PS50113">
    <property type="entry name" value="PAC"/>
    <property type="match status" value="1"/>
</dbReference>
<dbReference type="SUPFAM" id="SSF55874">
    <property type="entry name" value="ATPase domain of HSP90 chaperone/DNA topoisomerase II/histidine kinase"/>
    <property type="match status" value="1"/>
</dbReference>
<dbReference type="PROSITE" id="PS50112">
    <property type="entry name" value="PAS"/>
    <property type="match status" value="1"/>
</dbReference>
<dbReference type="InterPro" id="IPR005467">
    <property type="entry name" value="His_kinase_dom"/>
</dbReference>
<keyword evidence="4" id="KW-1003">Cell membrane</keyword>
<gene>
    <name evidence="23" type="ORF">BTA35_0206090</name>
</gene>
<evidence type="ECO:0000256" key="6">
    <source>
        <dbReference type="ARBA" id="ARBA00022679"/>
    </source>
</evidence>
<dbReference type="Gene3D" id="3.40.50.2300">
    <property type="match status" value="2"/>
</dbReference>
<dbReference type="InterPro" id="IPR001789">
    <property type="entry name" value="Sig_transdc_resp-reg_receiver"/>
</dbReference>
<evidence type="ECO:0000256" key="5">
    <source>
        <dbReference type="ARBA" id="ARBA00022553"/>
    </source>
</evidence>
<reference evidence="23" key="1">
    <citation type="submission" date="2017-02" db="EMBL/GenBank/DDBJ databases">
        <title>Draft Genome Sequence of the Salt Water Bacterium Oceanospirillum linum ATCC 11336.</title>
        <authorList>
            <person name="Trachtenberg A.M."/>
            <person name="Carney J.G."/>
            <person name="Linnane J.D."/>
            <person name="Rheaume B.A."/>
            <person name="Pitts N.L."/>
            <person name="Mykles D.L."/>
            <person name="Maclea K.S."/>
        </authorList>
    </citation>
    <scope>NUCLEOTIDE SEQUENCE [LARGE SCALE GENOMIC DNA]</scope>
    <source>
        <strain evidence="23">ATCC 11336</strain>
    </source>
</reference>
<dbReference type="Pfam" id="PF14827">
    <property type="entry name" value="dCache_3"/>
    <property type="match status" value="1"/>
</dbReference>
<dbReference type="SMART" id="SM00091">
    <property type="entry name" value="PAS"/>
    <property type="match status" value="1"/>
</dbReference>
<organism evidence="23 24">
    <name type="scientific">Oceanospirillum linum</name>
    <dbReference type="NCBI Taxonomy" id="966"/>
    <lineage>
        <taxon>Bacteria</taxon>
        <taxon>Pseudomonadati</taxon>
        <taxon>Pseudomonadota</taxon>
        <taxon>Gammaproteobacteria</taxon>
        <taxon>Oceanospirillales</taxon>
        <taxon>Oceanospirillaceae</taxon>
        <taxon>Oceanospirillum</taxon>
    </lineage>
</organism>
<keyword evidence="17" id="KW-0472">Membrane</keyword>
<evidence type="ECO:0000256" key="4">
    <source>
        <dbReference type="ARBA" id="ARBA00022475"/>
    </source>
</evidence>
<dbReference type="CDD" id="cd17546">
    <property type="entry name" value="REC_hyHK_CKI1_RcsC-like"/>
    <property type="match status" value="2"/>
</dbReference>
<keyword evidence="9" id="KW-0418">Kinase</keyword>
<feature type="domain" description="Histidine kinase" evidence="18">
    <location>
        <begin position="501"/>
        <end position="723"/>
    </location>
</feature>
<dbReference type="InterPro" id="IPR000014">
    <property type="entry name" value="PAS"/>
</dbReference>
<feature type="domain" description="Response regulatory" evidence="19">
    <location>
        <begin position="741"/>
        <end position="862"/>
    </location>
</feature>
<dbReference type="FunFam" id="3.30.565.10:FF:000010">
    <property type="entry name" value="Sensor histidine kinase RcsC"/>
    <property type="match status" value="1"/>
</dbReference>
<dbReference type="InterPro" id="IPR029151">
    <property type="entry name" value="Sensor-like_sf"/>
</dbReference>
<evidence type="ECO:0000256" key="8">
    <source>
        <dbReference type="ARBA" id="ARBA00022741"/>
    </source>
</evidence>
<dbReference type="EC" id="2.7.13.3" evidence="3"/>
<dbReference type="InterPro" id="IPR003594">
    <property type="entry name" value="HATPase_dom"/>
</dbReference>
<evidence type="ECO:0000313" key="23">
    <source>
        <dbReference type="EMBL" id="OOV87604.1"/>
    </source>
</evidence>
<comment type="caution">
    <text evidence="23">The sequence shown here is derived from an EMBL/GenBank/DDBJ whole genome shotgun (WGS) entry which is preliminary data.</text>
</comment>
<dbReference type="InterPro" id="IPR004358">
    <property type="entry name" value="Sig_transdc_His_kin-like_C"/>
</dbReference>
<evidence type="ECO:0000256" key="2">
    <source>
        <dbReference type="ARBA" id="ARBA00004651"/>
    </source>
</evidence>
<dbReference type="STRING" id="966.BTA35_0206090"/>
<protein>
    <recommendedName>
        <fullName evidence="14">Sensory/regulatory protein RpfC</fullName>
        <ecNumber evidence="3">2.7.13.3</ecNumber>
    </recommendedName>
</protein>
<dbReference type="InterPro" id="IPR003661">
    <property type="entry name" value="HisK_dim/P_dom"/>
</dbReference>
<evidence type="ECO:0000256" key="13">
    <source>
        <dbReference type="ARBA" id="ARBA00064003"/>
    </source>
</evidence>
<feature type="domain" description="HPt" evidence="22">
    <location>
        <begin position="1060"/>
        <end position="1156"/>
    </location>
</feature>
<evidence type="ECO:0000256" key="1">
    <source>
        <dbReference type="ARBA" id="ARBA00000085"/>
    </source>
</evidence>
<dbReference type="PRINTS" id="PR00344">
    <property type="entry name" value="BCTRLSENSOR"/>
</dbReference>
<keyword evidence="11 17" id="KW-1133">Transmembrane helix</keyword>
<dbReference type="CDD" id="cd00082">
    <property type="entry name" value="HisKA"/>
    <property type="match status" value="1"/>
</dbReference>
<keyword evidence="8" id="KW-0547">Nucleotide-binding</keyword>
<keyword evidence="6" id="KW-0808">Transferase</keyword>
<feature type="domain" description="Response regulatory" evidence="19">
    <location>
        <begin position="888"/>
        <end position="1008"/>
    </location>
</feature>
<evidence type="ECO:0000259" key="19">
    <source>
        <dbReference type="PROSITE" id="PS50110"/>
    </source>
</evidence>
<dbReference type="GO" id="GO:0005524">
    <property type="term" value="F:ATP binding"/>
    <property type="evidence" value="ECO:0007669"/>
    <property type="project" value="UniProtKB-KW"/>
</dbReference>
<dbReference type="PROSITE" id="PS50109">
    <property type="entry name" value="HIS_KIN"/>
    <property type="match status" value="1"/>
</dbReference>
<feature type="domain" description="PAS" evidence="20">
    <location>
        <begin position="351"/>
        <end position="403"/>
    </location>
</feature>
<dbReference type="SMART" id="SM00388">
    <property type="entry name" value="HisKA"/>
    <property type="match status" value="1"/>
</dbReference>
<evidence type="ECO:0000256" key="17">
    <source>
        <dbReference type="SAM" id="Phobius"/>
    </source>
</evidence>
<evidence type="ECO:0000256" key="15">
    <source>
        <dbReference type="PROSITE-ProRule" id="PRU00110"/>
    </source>
</evidence>
<dbReference type="SUPFAM" id="SSF55785">
    <property type="entry name" value="PYP-like sensor domain (PAS domain)"/>
    <property type="match status" value="1"/>
</dbReference>
<dbReference type="AlphaFoldDB" id="A0A1T1HCK7"/>
<dbReference type="PROSITE" id="PS50110">
    <property type="entry name" value="RESPONSE_REGULATORY"/>
    <property type="match status" value="2"/>
</dbReference>
<dbReference type="InterPro" id="IPR008207">
    <property type="entry name" value="Sig_transdc_His_kin_Hpt_dom"/>
</dbReference>
<evidence type="ECO:0000313" key="24">
    <source>
        <dbReference type="Proteomes" id="UP000190064"/>
    </source>
</evidence>
<feature type="transmembrane region" description="Helical" evidence="17">
    <location>
        <begin position="6"/>
        <end position="28"/>
    </location>
</feature>
<dbReference type="Pfam" id="PF00072">
    <property type="entry name" value="Response_reg"/>
    <property type="match status" value="2"/>
</dbReference>
<dbReference type="PANTHER" id="PTHR45339">
    <property type="entry name" value="HYBRID SIGNAL TRANSDUCTION HISTIDINE KINASE J"/>
    <property type="match status" value="1"/>
</dbReference>
<evidence type="ECO:0000256" key="9">
    <source>
        <dbReference type="ARBA" id="ARBA00022777"/>
    </source>
</evidence>
<evidence type="ECO:0000259" key="20">
    <source>
        <dbReference type="PROSITE" id="PS50112"/>
    </source>
</evidence>
<dbReference type="RefSeq" id="WP_078318936.1">
    <property type="nucleotide sequence ID" value="NZ_FXTS01000002.1"/>
</dbReference>
<dbReference type="GO" id="GO:0000155">
    <property type="term" value="F:phosphorelay sensor kinase activity"/>
    <property type="evidence" value="ECO:0007669"/>
    <property type="project" value="InterPro"/>
</dbReference>
<feature type="modified residue" description="4-aspartylphosphate" evidence="16">
    <location>
        <position position="795"/>
    </location>
</feature>
<dbReference type="Pfam" id="PF00512">
    <property type="entry name" value="HisKA"/>
    <property type="match status" value="1"/>
</dbReference>
<keyword evidence="5 16" id="KW-0597">Phosphoprotein</keyword>
<evidence type="ECO:0000256" key="10">
    <source>
        <dbReference type="ARBA" id="ARBA00022840"/>
    </source>
</evidence>
<dbReference type="InterPro" id="IPR036890">
    <property type="entry name" value="HATPase_C_sf"/>
</dbReference>
<dbReference type="CDD" id="cd16922">
    <property type="entry name" value="HATPase_EvgS-ArcB-TorS-like"/>
    <property type="match status" value="1"/>
</dbReference>
<dbReference type="InterPro" id="IPR035965">
    <property type="entry name" value="PAS-like_dom_sf"/>
</dbReference>
<evidence type="ECO:0000256" key="16">
    <source>
        <dbReference type="PROSITE-ProRule" id="PRU00169"/>
    </source>
</evidence>
<sequence length="1156" mass="128712">MIQSVFIRALSGFILLSLAGVLGLQFIIRYEADGQIQARLMQEQVAYRSVVNGLSEVAQTLFDETINTSEITALVYEIGVTEGDAQDFARGMLLRKLYPSYLRLKERGVRQLHFHHANGLSLLRFHRPLKYGDPLFDIRPSVYRVNTEQKAVKGFETGRLFHGFRFVFPLFHDGQHIGSVESSVSFDTVEQQLKTLVPNELFGFVLNKEQVFSLLYPSERSIYKDYALNDNFLVEDVGAKFGSPREVPSLQKSIESVMQEDKVHIRKMMNAGSAFGLSHKLEGQRYAALFTPVNNLDGKTGAYIISFTRADELEGIYRTGLIIQLIYLAFIASLAAGYYRHKTANIAVAKERETLKAITERMAEGLFVQDKDGYVTFINEAAERILGIRSEEALGQRAHDLFHVHYDSGGKPVDIDHCPIRLVTATGTIYESEDEFFRRFSDNTLVPVQVTSAQFQTQDEVSGSITIFRDITQRKKHDHELECARQDALKSAQAKSEFLANMSHEIRTPMNGILGMLDLLAQTRVDDEQRNFLSIAQNSSKTLLSLLNSILDLAKYEAGKVDLEQIDFDLRESLEDTAKLFAPQAQSKGLEISAMISDQLPASVQGDPTRLRQVLANLLGNAIKFTEQGEITLRADLEALDDDGTIKLHVTVKDTGIGVSAAAQDKFFDSFSQADGSTTRNYGGTGLGLTLSREIIASMGGEIWLQSEQGEGSCFHFTIPLKPSSVALERFTANEDLRGLRALIVDDNATNRLILEQYCASWGIFHLSADEGQGALDILLQHADKGRPFDIVLTDMMMPGMDGVQMARAIRRHPVLRDTRMILLTSYTGRALSQQAEDVEFVSLIPKPFSRNELHRALEKALLKPESPSLVKAVQPDKKQPLDLSDKHILLVDDNEVNRIVAVANLDQFNCQLTIATNGQEALELLKKENNFDLVFMDCQMPVMDGLAATQLFRAHEKKGELDRLPIIAMTAYVTRPEIDRCLEAGMDAHLPKPFEPGQLGALLRRYFEPLTVSSGDGTAQEQQKAQGISGQPGPLLPEIDFSDFPVINSETLAALNELFDGDISPISDHLFERIPKLISELLQAVRSEQWQELAMAVHALKGIVGNFGADRLVAYAGCMEQHLEAGQYDMAKSLAIPLAQESERMVSALKEILAK</sequence>
<evidence type="ECO:0000256" key="3">
    <source>
        <dbReference type="ARBA" id="ARBA00012438"/>
    </source>
</evidence>
<proteinExistence type="predicted"/>
<dbReference type="CDD" id="cd00130">
    <property type="entry name" value="PAS"/>
    <property type="match status" value="1"/>
</dbReference>
<dbReference type="InterPro" id="IPR000700">
    <property type="entry name" value="PAS-assoc_C"/>
</dbReference>
<evidence type="ECO:0000259" key="22">
    <source>
        <dbReference type="PROSITE" id="PS50894"/>
    </source>
</evidence>
<dbReference type="SUPFAM" id="SSF47226">
    <property type="entry name" value="Histidine-containing phosphotransfer domain, HPT domain"/>
    <property type="match status" value="1"/>
</dbReference>
<dbReference type="InterPro" id="IPR036097">
    <property type="entry name" value="HisK_dim/P_sf"/>
</dbReference>
<evidence type="ECO:0000259" key="21">
    <source>
        <dbReference type="PROSITE" id="PS50113"/>
    </source>
</evidence>
<evidence type="ECO:0000259" key="18">
    <source>
        <dbReference type="PROSITE" id="PS50109"/>
    </source>
</evidence>
<keyword evidence="7 17" id="KW-0812">Transmembrane</keyword>
<keyword evidence="12" id="KW-0902">Two-component regulatory system</keyword>
<dbReference type="Pfam" id="PF13426">
    <property type="entry name" value="PAS_9"/>
    <property type="match status" value="1"/>
</dbReference>
<dbReference type="FunFam" id="1.10.287.130:FF:000002">
    <property type="entry name" value="Two-component osmosensing histidine kinase"/>
    <property type="match status" value="1"/>
</dbReference>
<dbReference type="InterPro" id="IPR029150">
    <property type="entry name" value="dCache_3"/>
</dbReference>
<comment type="subunit">
    <text evidence="13">At low DSF concentrations, interacts with RpfF.</text>
</comment>